<dbReference type="PANTHER" id="PTHR43772:SF2">
    <property type="entry name" value="PUTATIVE (AFU_ORTHOLOGUE AFUA_2G04480)-RELATED"/>
    <property type="match status" value="1"/>
</dbReference>
<evidence type="ECO:0000256" key="7">
    <source>
        <dbReference type="PIRSR" id="PIRSR606710-1"/>
    </source>
</evidence>
<keyword evidence="6 9" id="KW-0326">Glycosidase</keyword>
<feature type="active site" description="Proton acceptor" evidence="7">
    <location>
        <position position="68"/>
    </location>
</feature>
<dbReference type="InterPro" id="IPR023296">
    <property type="entry name" value="Glyco_hydro_beta-prop_sf"/>
</dbReference>
<dbReference type="GO" id="GO:0030246">
    <property type="term" value="F:carbohydrate binding"/>
    <property type="evidence" value="ECO:0007669"/>
    <property type="project" value="InterPro"/>
</dbReference>
<keyword evidence="5" id="KW-0119">Carbohydrate metabolism</keyword>
<evidence type="ECO:0000256" key="2">
    <source>
        <dbReference type="ARBA" id="ARBA00022651"/>
    </source>
</evidence>
<dbReference type="InterPro" id="IPR052176">
    <property type="entry name" value="Glycosyl_Hydrlase_43_Enz"/>
</dbReference>
<feature type="active site" description="Proton donor" evidence="7">
    <location>
        <position position="245"/>
    </location>
</feature>
<dbReference type="Pfam" id="PF04616">
    <property type="entry name" value="Glyco_hydro_43"/>
    <property type="match status" value="1"/>
</dbReference>
<evidence type="ECO:0000256" key="9">
    <source>
        <dbReference type="RuleBase" id="RU361187"/>
    </source>
</evidence>
<evidence type="ECO:0000256" key="4">
    <source>
        <dbReference type="ARBA" id="ARBA00022801"/>
    </source>
</evidence>
<feature type="domain" description="CBM6" evidence="10">
    <location>
        <begin position="348"/>
        <end position="487"/>
    </location>
</feature>
<comment type="caution">
    <text evidence="11">The sequence shown here is derived from an EMBL/GenBank/DDBJ whole genome shotgun (WGS) entry which is preliminary data.</text>
</comment>
<feature type="site" description="Important for catalytic activity, responsible for pKa modulation of the active site Glu and correct orientation of both the proton donor and substrate" evidence="8">
    <location>
        <position position="184"/>
    </location>
</feature>
<dbReference type="PROSITE" id="PS51175">
    <property type="entry name" value="CBM6"/>
    <property type="match status" value="1"/>
</dbReference>
<dbReference type="Gene3D" id="2.60.120.260">
    <property type="entry name" value="Galactose-binding domain-like"/>
    <property type="match status" value="1"/>
</dbReference>
<evidence type="ECO:0000256" key="5">
    <source>
        <dbReference type="ARBA" id="ARBA00023277"/>
    </source>
</evidence>
<dbReference type="SUPFAM" id="SSF75005">
    <property type="entry name" value="Arabinanase/levansucrase/invertase"/>
    <property type="match status" value="1"/>
</dbReference>
<dbReference type="SUPFAM" id="SSF49785">
    <property type="entry name" value="Galactose-binding domain-like"/>
    <property type="match status" value="1"/>
</dbReference>
<evidence type="ECO:0000256" key="1">
    <source>
        <dbReference type="ARBA" id="ARBA00009865"/>
    </source>
</evidence>
<dbReference type="Gene3D" id="2.115.10.20">
    <property type="entry name" value="Glycosyl hydrolase domain, family 43"/>
    <property type="match status" value="1"/>
</dbReference>
<dbReference type="Proteomes" id="UP000325105">
    <property type="component" value="Unassembled WGS sequence"/>
</dbReference>
<proteinExistence type="inferred from homology"/>
<name>A0A5S5DPE6_9SPHI</name>
<dbReference type="InterPro" id="IPR008979">
    <property type="entry name" value="Galactose-bd-like_sf"/>
</dbReference>
<dbReference type="GO" id="GO:0004553">
    <property type="term" value="F:hydrolase activity, hydrolyzing O-glycosyl compounds"/>
    <property type="evidence" value="ECO:0007669"/>
    <property type="project" value="InterPro"/>
</dbReference>
<dbReference type="Pfam" id="PF03422">
    <property type="entry name" value="CBM_6"/>
    <property type="match status" value="1"/>
</dbReference>
<dbReference type="GO" id="GO:0045493">
    <property type="term" value="P:xylan catabolic process"/>
    <property type="evidence" value="ECO:0007669"/>
    <property type="project" value="UniProtKB-KW"/>
</dbReference>
<reference evidence="11 12" key="1">
    <citation type="submission" date="2019-07" db="EMBL/GenBank/DDBJ databases">
        <title>Genomic Encyclopedia of Archaeal and Bacterial Type Strains, Phase II (KMG-II): from individual species to whole genera.</title>
        <authorList>
            <person name="Goeker M."/>
        </authorList>
    </citation>
    <scope>NUCLEOTIDE SEQUENCE [LARGE SCALE GENOMIC DNA]</scope>
    <source>
        <strain evidence="11 12">DSM 18850</strain>
    </source>
</reference>
<dbReference type="InterPro" id="IPR005084">
    <property type="entry name" value="CBM6"/>
</dbReference>
<dbReference type="InterPro" id="IPR006584">
    <property type="entry name" value="Cellulose-bd_IV"/>
</dbReference>
<keyword evidence="12" id="KW-1185">Reference proteome</keyword>
<evidence type="ECO:0000259" key="10">
    <source>
        <dbReference type="PROSITE" id="PS51175"/>
    </source>
</evidence>
<organism evidence="11 12">
    <name type="scientific">Sphingobacterium allocomposti</name>
    <dbReference type="NCBI Taxonomy" id="415956"/>
    <lineage>
        <taxon>Bacteria</taxon>
        <taxon>Pseudomonadati</taxon>
        <taxon>Bacteroidota</taxon>
        <taxon>Sphingobacteriia</taxon>
        <taxon>Sphingobacteriales</taxon>
        <taxon>Sphingobacteriaceae</taxon>
        <taxon>Sphingobacterium</taxon>
    </lineage>
</organism>
<comment type="similarity">
    <text evidence="1 9">Belongs to the glycosyl hydrolase 43 family.</text>
</comment>
<evidence type="ECO:0000256" key="6">
    <source>
        <dbReference type="ARBA" id="ARBA00023295"/>
    </source>
</evidence>
<dbReference type="InterPro" id="IPR006710">
    <property type="entry name" value="Glyco_hydro_43"/>
</dbReference>
<dbReference type="SMART" id="SM00606">
    <property type="entry name" value="CBD_IV"/>
    <property type="match status" value="1"/>
</dbReference>
<dbReference type="AlphaFoldDB" id="A0A5S5DPE6"/>
<gene>
    <name evidence="11" type="ORF">BC792_103175</name>
</gene>
<evidence type="ECO:0000256" key="8">
    <source>
        <dbReference type="PIRSR" id="PIRSR606710-2"/>
    </source>
</evidence>
<protein>
    <submittedName>
        <fullName evidence="11">Carbohydrate binding protein with CBM6 domain</fullName>
    </submittedName>
</protein>
<keyword evidence="4 9" id="KW-0378">Hydrolase</keyword>
<dbReference type="EMBL" id="VNHX01000003">
    <property type="protein sequence ID" value="TYP97248.1"/>
    <property type="molecule type" value="Genomic_DNA"/>
</dbReference>
<dbReference type="CDD" id="cd18618">
    <property type="entry name" value="GH43_Xsa43E-like"/>
    <property type="match status" value="1"/>
</dbReference>
<keyword evidence="2" id="KW-0858">Xylan degradation</keyword>
<dbReference type="CDD" id="cd04084">
    <property type="entry name" value="CBM6_xylanase-like"/>
    <property type="match status" value="1"/>
</dbReference>
<keyword evidence="3" id="KW-0732">Signal</keyword>
<evidence type="ECO:0000313" key="11">
    <source>
        <dbReference type="EMBL" id="TYP97248.1"/>
    </source>
</evidence>
<evidence type="ECO:0000313" key="12">
    <source>
        <dbReference type="Proteomes" id="UP000325105"/>
    </source>
</evidence>
<dbReference type="PANTHER" id="PTHR43772">
    <property type="entry name" value="ENDO-1,4-BETA-XYLANASE"/>
    <property type="match status" value="1"/>
</dbReference>
<accession>A0A5S5DPE6</accession>
<keyword evidence="2" id="KW-0624">Polysaccharide degradation</keyword>
<sequence>MSVPGEVMNILINHWAYRTDSHNVSSKSSKFNERMKNIIKCIAGCSFLCLGTNALAQNPIIQTNYTADPAPLVYNDRLYVYTTHDEDESTWFNMNNWRVYSTNDMVNWTDHGVILSYTDFEWAKGDAWAAQCVEKNGKFYLYVPAISRYNNKGAIGVAVGDSPIGPFYDPLGKPLVQSEWGDIDPTVFIDDDGQVHMYWGNPKLKYLKLNEDMISYSGETIEVPMIEESFGRREGNSERPTKYEEGPWLYKRNNLYYLFWPGGPLPEFIGYSTSDKAEGPWKYAGIIMPAEGGAFTNHPGVIDFKGKTYFFYHNAALPGGSGFTRSVAVQELEFNEDGSVRPMTMARGITEAIATVNPFELTQAETISWSEHVKSFQNDKVGVFIKAKKNDAFTCVKNVDFGTEGASSFFARVGTTHNGNVHMEVRSGATDGPVLATVKVPMTGGDDRWMALEVELKNKIVGVHDLYFVFKGKAASNIMYFDCWKFGK</sequence>
<evidence type="ECO:0000256" key="3">
    <source>
        <dbReference type="ARBA" id="ARBA00022729"/>
    </source>
</evidence>